<reference evidence="2" key="1">
    <citation type="journal article" date="2011" name="Genome Biol.">
        <title>The draft genome of the carcinogenic human liver fluke Clonorchis sinensis.</title>
        <authorList>
            <person name="Wang X."/>
            <person name="Chen W."/>
            <person name="Huang Y."/>
            <person name="Sun J."/>
            <person name="Men J."/>
            <person name="Liu H."/>
            <person name="Luo F."/>
            <person name="Guo L."/>
            <person name="Lv X."/>
            <person name="Deng C."/>
            <person name="Zhou C."/>
            <person name="Fan Y."/>
            <person name="Li X."/>
            <person name="Huang L."/>
            <person name="Hu Y."/>
            <person name="Liang C."/>
            <person name="Hu X."/>
            <person name="Xu J."/>
            <person name="Yu X."/>
        </authorList>
    </citation>
    <scope>NUCLEOTIDE SEQUENCE [LARGE SCALE GENOMIC DNA]</scope>
    <source>
        <strain evidence="2">Henan</strain>
    </source>
</reference>
<evidence type="ECO:0000313" key="3">
    <source>
        <dbReference type="Proteomes" id="UP000008909"/>
    </source>
</evidence>
<evidence type="ECO:0000256" key="1">
    <source>
        <dbReference type="SAM" id="MobiDB-lite"/>
    </source>
</evidence>
<keyword evidence="3" id="KW-1185">Reference proteome</keyword>
<sequence>MFCIRTFSSSYCPCLRKYARVRKTRTPRLSIEKLVDPEVKRNYQNQLLKCLPDGTVSDINGHWEKISKALLKVGTTVSLLETRRQIPPGRHHNFTRRIIRRQVKPSVRADREAWWTRKADEMEDAKNAGNVRKLFHLITSTGPRKPLVSETIRDQNGSLICNKAERLDRWAQEGQGSVYQPPTPARMCNLTNSRVEYTMPWSNLPYFMDVAGECGRSSETVFDHWRFQTTAQLSFRAILDEHPFVVNARQCTGHRLQCMTLIPIFSLSSVNKAVTAGITALQCTGYPSPRTTMTFTNNSTLMPHRPSRGAISRVYPSPRTTMTFTNNSTLMPHRPSRGAISRVALLAAYSRAGSLPNAPPSDVNSYWDEIATSLHSAGSFACGMAPPGSRKHWISDRKVAMLKSRRNIPAGPERNPVRGILSLQVKKAKEMEEAQKAGNARKLFQLIRATGPRKPPVREPIKDRNGVKISNKERIDRWAEYFEQQLPWPPSGTHMEPTGTFLPFLILSRSDLPQHGHKQWKAYFGRTFDVYTKLWKFQQQHRQQLDEVYGLKRWQIGEVASKIGQLYHHYYLRTSEVHYLNESFAFFSAIRTRGYYSKASKEERPDLMVKKLRYYARFILVCLLLRKMKLVHELLREFTKQVEEYTAVYDPEDQLGWDMVVQEIRDFVEGESLCTVLSADSTPTVITHRLNQYNSPQVEKCGSGYMQLSEVLIVGNCYEQTRFSELSLDMYRMLQTLERDPLDPLLPHTRHPRTTSADGGPLENGIASNEDTNGPFSRTSNPHKYLLYKPTFSQFNTVLAAAFKDVPATGAVLLYISADGIRAPSAKYGDEPHAGTVGFDCGGVVTNNRREQEFNVKPKKITLKEPHCIHPGDIYPYMRKPLFLVVDSDNSTAFRNFPSLFGQPFVCLLSPEVVPDKLESMRHRGNVFTLFLHCPITAFCYICGLTTIQYKTWDRAQAILDSFLTECYRILTRSRNLDYSYMQFLVDDFLRLLVLRYCFCSIVLQFHRGFTGPSFYPSCSPSLPESEMINSPLLHKLVLELATLLECRSMFATPGFWCEKAAVYKVKTMKTGYKRNHRIGYCRAHNHLVPCHVIQCQLTPRLLLLDEMMKGESLFGICVRSSSTTTYPGNVSDAAIWPVVIRCDFAYQQRINFRITSLA</sequence>
<dbReference type="InterPro" id="IPR022709">
    <property type="entry name" value="SCAI"/>
</dbReference>
<reference key="2">
    <citation type="submission" date="2011-10" db="EMBL/GenBank/DDBJ databases">
        <title>The genome and transcriptome sequence of Clonorchis sinensis provide insights into the carcinogenic liver fluke.</title>
        <authorList>
            <person name="Wang X."/>
            <person name="Huang Y."/>
            <person name="Chen W."/>
            <person name="Liu H."/>
            <person name="Guo L."/>
            <person name="Chen Y."/>
            <person name="Luo F."/>
            <person name="Zhou W."/>
            <person name="Sun J."/>
            <person name="Mao Q."/>
            <person name="Liang P."/>
            <person name="Zhou C."/>
            <person name="Tian Y."/>
            <person name="Men J."/>
            <person name="Lv X."/>
            <person name="Huang L."/>
            <person name="Zhou J."/>
            <person name="Hu Y."/>
            <person name="Li R."/>
            <person name="Zhang F."/>
            <person name="Lei H."/>
            <person name="Li X."/>
            <person name="Hu X."/>
            <person name="Liang C."/>
            <person name="Xu J."/>
            <person name="Wu Z."/>
            <person name="Yu X."/>
        </authorList>
    </citation>
    <scope>NUCLEOTIDE SEQUENCE</scope>
    <source>
        <strain>Henan</strain>
    </source>
</reference>
<dbReference type="GO" id="GO:0006351">
    <property type="term" value="P:DNA-templated transcription"/>
    <property type="evidence" value="ECO:0007669"/>
    <property type="project" value="InterPro"/>
</dbReference>
<evidence type="ECO:0000313" key="2">
    <source>
        <dbReference type="EMBL" id="GAA49032.1"/>
    </source>
</evidence>
<dbReference type="PANTHER" id="PTHR21243">
    <property type="entry name" value="PROTEIN SCAI"/>
    <property type="match status" value="1"/>
</dbReference>
<dbReference type="EMBL" id="DF142926">
    <property type="protein sequence ID" value="GAA49032.1"/>
    <property type="molecule type" value="Genomic_DNA"/>
</dbReference>
<gene>
    <name evidence="2" type="ORF">CLF_102400</name>
</gene>
<dbReference type="Proteomes" id="UP000008909">
    <property type="component" value="Unassembled WGS sequence"/>
</dbReference>
<protein>
    <submittedName>
        <fullName evidence="2">Protein SCAI</fullName>
    </submittedName>
</protein>
<feature type="compositionally biased region" description="Polar residues" evidence="1">
    <location>
        <begin position="766"/>
        <end position="778"/>
    </location>
</feature>
<accession>G7Y7U7</accession>
<feature type="region of interest" description="Disordered" evidence="1">
    <location>
        <begin position="742"/>
        <end position="778"/>
    </location>
</feature>
<dbReference type="Pfam" id="PF12070">
    <property type="entry name" value="SCAI"/>
    <property type="match status" value="1"/>
</dbReference>
<name>G7Y7U7_CLOSI</name>
<organism evidence="2 3">
    <name type="scientific">Clonorchis sinensis</name>
    <name type="common">Chinese liver fluke</name>
    <dbReference type="NCBI Taxonomy" id="79923"/>
    <lineage>
        <taxon>Eukaryota</taxon>
        <taxon>Metazoa</taxon>
        <taxon>Spiralia</taxon>
        <taxon>Lophotrochozoa</taxon>
        <taxon>Platyhelminthes</taxon>
        <taxon>Trematoda</taxon>
        <taxon>Digenea</taxon>
        <taxon>Opisthorchiida</taxon>
        <taxon>Opisthorchiata</taxon>
        <taxon>Opisthorchiidae</taxon>
        <taxon>Clonorchis</taxon>
    </lineage>
</organism>
<proteinExistence type="predicted"/>
<dbReference type="GO" id="GO:0003714">
    <property type="term" value="F:transcription corepressor activity"/>
    <property type="evidence" value="ECO:0007669"/>
    <property type="project" value="InterPro"/>
</dbReference>
<dbReference type="AlphaFoldDB" id="G7Y7U7"/>